<name>A0A5A5TF05_9CHLR</name>
<sequence>MPLWPLNIFSENPGRLMLLKKGVSTCLQARNNLLMMEFRHFVTKIKKGG</sequence>
<dbReference type="EMBL" id="BIXY01000051">
    <property type="protein sequence ID" value="GCF09805.1"/>
    <property type="molecule type" value="Genomic_DNA"/>
</dbReference>
<evidence type="ECO:0000313" key="2">
    <source>
        <dbReference type="Proteomes" id="UP000322530"/>
    </source>
</evidence>
<proteinExistence type="predicted"/>
<gene>
    <name evidence="1" type="ORF">KDI_33690</name>
</gene>
<accession>A0A5A5TF05</accession>
<organism evidence="1 2">
    <name type="scientific">Dictyobacter arantiisoli</name>
    <dbReference type="NCBI Taxonomy" id="2014874"/>
    <lineage>
        <taxon>Bacteria</taxon>
        <taxon>Bacillati</taxon>
        <taxon>Chloroflexota</taxon>
        <taxon>Ktedonobacteria</taxon>
        <taxon>Ktedonobacterales</taxon>
        <taxon>Dictyobacteraceae</taxon>
        <taxon>Dictyobacter</taxon>
    </lineage>
</organism>
<dbReference type="Proteomes" id="UP000322530">
    <property type="component" value="Unassembled WGS sequence"/>
</dbReference>
<keyword evidence="2" id="KW-1185">Reference proteome</keyword>
<evidence type="ECO:0000313" key="1">
    <source>
        <dbReference type="EMBL" id="GCF09805.1"/>
    </source>
</evidence>
<comment type="caution">
    <text evidence="1">The sequence shown here is derived from an EMBL/GenBank/DDBJ whole genome shotgun (WGS) entry which is preliminary data.</text>
</comment>
<protein>
    <submittedName>
        <fullName evidence="1">Uncharacterized protein</fullName>
    </submittedName>
</protein>
<dbReference type="AlphaFoldDB" id="A0A5A5TF05"/>
<reference evidence="1 2" key="1">
    <citation type="submission" date="2019-01" db="EMBL/GenBank/DDBJ databases">
        <title>Draft genome sequence of Dictyobacter sp. Uno17.</title>
        <authorList>
            <person name="Wang C.M."/>
            <person name="Zheng Y."/>
            <person name="Sakai Y."/>
            <person name="Abe K."/>
            <person name="Yokota A."/>
            <person name="Yabe S."/>
        </authorList>
    </citation>
    <scope>NUCLEOTIDE SEQUENCE [LARGE SCALE GENOMIC DNA]</scope>
    <source>
        <strain evidence="1 2">Uno17</strain>
    </source>
</reference>